<comment type="subcellular location">
    <subcellularLocation>
        <location evidence="1 7">Cell membrane</location>
        <topology evidence="1 7">Multi-pass membrane protein</topology>
    </subcellularLocation>
</comment>
<evidence type="ECO:0000256" key="3">
    <source>
        <dbReference type="ARBA" id="ARBA00022475"/>
    </source>
</evidence>
<comment type="caution">
    <text evidence="9">The sequence shown here is derived from an EMBL/GenBank/DDBJ whole genome shotgun (WGS) entry which is preliminary data.</text>
</comment>
<evidence type="ECO:0000256" key="1">
    <source>
        <dbReference type="ARBA" id="ARBA00004651"/>
    </source>
</evidence>
<dbReference type="Pfam" id="PF00528">
    <property type="entry name" value="BPD_transp_1"/>
    <property type="match status" value="1"/>
</dbReference>
<keyword evidence="2 7" id="KW-0813">Transport</keyword>
<sequence length="268" mass="31192">MKRTSFWRYFIVTLLLIVCLFPFFWMLITSLKPEGEALLLSLPKKITFENYRKILFQYRFYRYFINSLIVALTSAILSTLLASLAAYAFAKKEFPFKNFLFWFFMSSMMVPGLLYVIPQFLIVYQFRWINRYEGMIVPHLANVFGMFLITQFLKDLPDSLLESARIDGASELKIFTKIVVPLALPIIATVFLLNFQFHWANFLWQLLIAQTESMYTVPVGLAMFKSAHEEAYALKMAASTVSLLPIMVLFFIAQRYFIEGITQGAVKE</sequence>
<dbReference type="SUPFAM" id="SSF161098">
    <property type="entry name" value="MetI-like"/>
    <property type="match status" value="1"/>
</dbReference>
<keyword evidence="3" id="KW-1003">Cell membrane</keyword>
<evidence type="ECO:0000256" key="5">
    <source>
        <dbReference type="ARBA" id="ARBA00022989"/>
    </source>
</evidence>
<keyword evidence="5 7" id="KW-1133">Transmembrane helix</keyword>
<dbReference type="PANTHER" id="PTHR43744:SF12">
    <property type="entry name" value="ABC TRANSPORTER PERMEASE PROTEIN MG189-RELATED"/>
    <property type="match status" value="1"/>
</dbReference>
<feature type="transmembrane region" description="Helical" evidence="7">
    <location>
        <begin position="7"/>
        <end position="28"/>
    </location>
</feature>
<dbReference type="CDD" id="cd06261">
    <property type="entry name" value="TM_PBP2"/>
    <property type="match status" value="1"/>
</dbReference>
<feature type="transmembrane region" description="Helical" evidence="7">
    <location>
        <begin position="174"/>
        <end position="196"/>
    </location>
</feature>
<evidence type="ECO:0000256" key="2">
    <source>
        <dbReference type="ARBA" id="ARBA00022448"/>
    </source>
</evidence>
<protein>
    <submittedName>
        <fullName evidence="9">Carbohydrate ABC transporter permease</fullName>
    </submittedName>
</protein>
<evidence type="ECO:0000256" key="7">
    <source>
        <dbReference type="RuleBase" id="RU363032"/>
    </source>
</evidence>
<dbReference type="GO" id="GO:0005886">
    <property type="term" value="C:plasma membrane"/>
    <property type="evidence" value="ECO:0007669"/>
    <property type="project" value="UniProtKB-SubCell"/>
</dbReference>
<proteinExistence type="inferred from homology"/>
<keyword evidence="6 7" id="KW-0472">Membrane</keyword>
<dbReference type="PROSITE" id="PS50928">
    <property type="entry name" value="ABC_TM1"/>
    <property type="match status" value="1"/>
</dbReference>
<organism evidence="9">
    <name type="scientific">candidate division WOR-3 bacterium</name>
    <dbReference type="NCBI Taxonomy" id="2052148"/>
    <lineage>
        <taxon>Bacteria</taxon>
        <taxon>Bacteria division WOR-3</taxon>
    </lineage>
</organism>
<dbReference type="EMBL" id="DTGD01000086">
    <property type="protein sequence ID" value="HGB35717.1"/>
    <property type="molecule type" value="Genomic_DNA"/>
</dbReference>
<name>A0A7V3KMZ1_UNCW3</name>
<feature type="transmembrane region" description="Helical" evidence="7">
    <location>
        <begin position="236"/>
        <end position="258"/>
    </location>
</feature>
<comment type="similarity">
    <text evidence="7">Belongs to the binding-protein-dependent transport system permease family.</text>
</comment>
<dbReference type="GO" id="GO:0055085">
    <property type="term" value="P:transmembrane transport"/>
    <property type="evidence" value="ECO:0007669"/>
    <property type="project" value="InterPro"/>
</dbReference>
<gene>
    <name evidence="9" type="ORF">ENV38_02275</name>
</gene>
<keyword evidence="4 7" id="KW-0812">Transmembrane</keyword>
<evidence type="ECO:0000256" key="4">
    <source>
        <dbReference type="ARBA" id="ARBA00022692"/>
    </source>
</evidence>
<reference evidence="9" key="1">
    <citation type="journal article" date="2020" name="mSystems">
        <title>Genome- and Community-Level Interaction Insights into Carbon Utilization and Element Cycling Functions of Hydrothermarchaeota in Hydrothermal Sediment.</title>
        <authorList>
            <person name="Zhou Z."/>
            <person name="Liu Y."/>
            <person name="Xu W."/>
            <person name="Pan J."/>
            <person name="Luo Z.H."/>
            <person name="Li M."/>
        </authorList>
    </citation>
    <scope>NUCLEOTIDE SEQUENCE [LARGE SCALE GENOMIC DNA]</scope>
    <source>
        <strain evidence="9">SpSt-754</strain>
    </source>
</reference>
<accession>A0A7V3KMZ1</accession>
<feature type="transmembrane region" description="Helical" evidence="7">
    <location>
        <begin position="136"/>
        <end position="153"/>
    </location>
</feature>
<feature type="domain" description="ABC transmembrane type-1" evidence="8">
    <location>
        <begin position="64"/>
        <end position="253"/>
    </location>
</feature>
<dbReference type="InterPro" id="IPR000515">
    <property type="entry name" value="MetI-like"/>
</dbReference>
<feature type="transmembrane region" description="Helical" evidence="7">
    <location>
        <begin position="99"/>
        <end position="124"/>
    </location>
</feature>
<dbReference type="AlphaFoldDB" id="A0A7V3KMZ1"/>
<dbReference type="InterPro" id="IPR035906">
    <property type="entry name" value="MetI-like_sf"/>
</dbReference>
<evidence type="ECO:0000313" key="9">
    <source>
        <dbReference type="EMBL" id="HGB35717.1"/>
    </source>
</evidence>
<dbReference type="Gene3D" id="1.10.3720.10">
    <property type="entry name" value="MetI-like"/>
    <property type="match status" value="1"/>
</dbReference>
<evidence type="ECO:0000259" key="8">
    <source>
        <dbReference type="PROSITE" id="PS50928"/>
    </source>
</evidence>
<evidence type="ECO:0000256" key="6">
    <source>
        <dbReference type="ARBA" id="ARBA00023136"/>
    </source>
</evidence>
<dbReference type="PANTHER" id="PTHR43744">
    <property type="entry name" value="ABC TRANSPORTER PERMEASE PROTEIN MG189-RELATED-RELATED"/>
    <property type="match status" value="1"/>
</dbReference>
<feature type="transmembrane region" description="Helical" evidence="7">
    <location>
        <begin position="63"/>
        <end position="87"/>
    </location>
</feature>